<dbReference type="Proteomes" id="UP000559256">
    <property type="component" value="Unassembled WGS sequence"/>
</dbReference>
<keyword evidence="2" id="KW-0472">Membrane</keyword>
<feature type="region of interest" description="Disordered" evidence="1">
    <location>
        <begin position="755"/>
        <end position="830"/>
    </location>
</feature>
<dbReference type="AlphaFoldDB" id="A0A8H5B6I0"/>
<feature type="compositionally biased region" description="Acidic residues" evidence="1">
    <location>
        <begin position="774"/>
        <end position="790"/>
    </location>
</feature>
<sequence length="830" mass="86456">MLCFSYYDLRSSLYNNFPIMNPSTLFILALSWSSAVTVIAAPTTKDGQERAFLDGTTRRATHDGDGTPESDSSTTRIWVPIVVVVLVVIGVFAFILAKRGSNFTQYFARAAGNETGVPVTRELTAAQLAGSTNNVTNTTTTTTATTGGDAASRTRRPRRPRRTPSQISTTSLPAYMKEPGEQELVVIRGPTDMEDVLLHAVEMPSVTEDEDSVNSRYSPMPHSPTDMPLLHNDDERREGDAETPAAPAQPRTSGEMGSRSDESTSSLARVDTMRTDEIDPRGATPSYFEAVDLGEDRIAVPVTTASPETSPTASNPASSTTTSNRRSTFRLSNLFTRGGTIRGSTNPPPGLPSVSSSVPPVPPIPGPSHNRGSSGGALSLTSTLSRQSIFPGHRPSQSNGSLLSLVRKKSNATLNSNHLNSPSMISLNSISAPLTHTLMRTEFTYPKSGPTPEQLKLISSRDSFARFGMPYGEDAIAYASSSRADLNDPPPEFEASESSPRPGSRLRVASPEVGGSGNDESSGHGHSGIVERGEAGQAQNSDTALGAGADHAIIQVQAATPAGSPKIPIASLPTDSAAPAPSASATSTTALALATSDATSPKAQAADASGSSDSSSSPSSGTASTSTIESTDASSSAASSSSSPPSSAPTPSSKAPASPSPATPAPQSKSLSSKPSSTPKPIVPYAAATISYSSRTPPTSFKAPNDSSTPNYPYPESRAESRASSFRSVQSFATAQESLGGAGVSEYNEFGELVSGMSGTESESESVYHSEYLSGDDTETERDSDQETVDEGSRPRTPTLRREQGMARGTGAGTTRHLAEGTDSTVRAAT</sequence>
<name>A0A8H5B6I0_9AGAR</name>
<feature type="region of interest" description="Disordered" evidence="1">
    <location>
        <begin position="133"/>
        <end position="169"/>
    </location>
</feature>
<evidence type="ECO:0000313" key="4">
    <source>
        <dbReference type="Proteomes" id="UP000559256"/>
    </source>
</evidence>
<evidence type="ECO:0000256" key="2">
    <source>
        <dbReference type="SAM" id="Phobius"/>
    </source>
</evidence>
<evidence type="ECO:0008006" key="5">
    <source>
        <dbReference type="Google" id="ProtNLM"/>
    </source>
</evidence>
<feature type="region of interest" description="Disordered" evidence="1">
    <location>
        <begin position="50"/>
        <end position="73"/>
    </location>
</feature>
<keyword evidence="2" id="KW-1133">Transmembrane helix</keyword>
<feature type="region of interest" description="Disordered" evidence="1">
    <location>
        <begin position="595"/>
        <end position="728"/>
    </location>
</feature>
<feature type="region of interest" description="Disordered" evidence="1">
    <location>
        <begin position="482"/>
        <end position="530"/>
    </location>
</feature>
<feature type="compositionally biased region" description="Low complexity" evidence="1">
    <location>
        <begin position="595"/>
        <end position="657"/>
    </location>
</feature>
<protein>
    <recommendedName>
        <fullName evidence="5">Proteophosphoglycan ppg4</fullName>
    </recommendedName>
</protein>
<dbReference type="EMBL" id="JAACJM010000479">
    <property type="protein sequence ID" value="KAF5317463.1"/>
    <property type="molecule type" value="Genomic_DNA"/>
</dbReference>
<keyword evidence="4" id="KW-1185">Reference proteome</keyword>
<evidence type="ECO:0000256" key="1">
    <source>
        <dbReference type="SAM" id="MobiDB-lite"/>
    </source>
</evidence>
<feature type="compositionally biased region" description="Low complexity" evidence="1">
    <location>
        <begin position="807"/>
        <end position="816"/>
    </location>
</feature>
<organism evidence="3 4">
    <name type="scientific">Tetrapyrgos nigripes</name>
    <dbReference type="NCBI Taxonomy" id="182062"/>
    <lineage>
        <taxon>Eukaryota</taxon>
        <taxon>Fungi</taxon>
        <taxon>Dikarya</taxon>
        <taxon>Basidiomycota</taxon>
        <taxon>Agaricomycotina</taxon>
        <taxon>Agaricomycetes</taxon>
        <taxon>Agaricomycetidae</taxon>
        <taxon>Agaricales</taxon>
        <taxon>Marasmiineae</taxon>
        <taxon>Marasmiaceae</taxon>
        <taxon>Tetrapyrgos</taxon>
    </lineage>
</organism>
<feature type="region of interest" description="Disordered" evidence="1">
    <location>
        <begin position="205"/>
        <end position="285"/>
    </location>
</feature>
<gene>
    <name evidence="3" type="ORF">D9758_018042</name>
</gene>
<feature type="transmembrane region" description="Helical" evidence="2">
    <location>
        <begin position="77"/>
        <end position="97"/>
    </location>
</feature>
<accession>A0A8H5B6I0</accession>
<feature type="compositionally biased region" description="Basic residues" evidence="1">
    <location>
        <begin position="153"/>
        <end position="162"/>
    </location>
</feature>
<feature type="compositionally biased region" description="Low complexity" evidence="1">
    <location>
        <begin position="303"/>
        <end position="333"/>
    </location>
</feature>
<dbReference type="OrthoDB" id="2804493at2759"/>
<comment type="caution">
    <text evidence="3">The sequence shown here is derived from an EMBL/GenBank/DDBJ whole genome shotgun (WGS) entry which is preliminary data.</text>
</comment>
<feature type="compositionally biased region" description="Low complexity" evidence="1">
    <location>
        <begin position="665"/>
        <end position="684"/>
    </location>
</feature>
<reference evidence="3 4" key="1">
    <citation type="journal article" date="2020" name="ISME J.">
        <title>Uncovering the hidden diversity of litter-decomposition mechanisms in mushroom-forming fungi.</title>
        <authorList>
            <person name="Floudas D."/>
            <person name="Bentzer J."/>
            <person name="Ahren D."/>
            <person name="Johansson T."/>
            <person name="Persson P."/>
            <person name="Tunlid A."/>
        </authorList>
    </citation>
    <scope>NUCLEOTIDE SEQUENCE [LARGE SCALE GENOMIC DNA]</scope>
    <source>
        <strain evidence="3 4">CBS 291.85</strain>
    </source>
</reference>
<feature type="compositionally biased region" description="Basic and acidic residues" evidence="1">
    <location>
        <begin position="50"/>
        <end position="65"/>
    </location>
</feature>
<feature type="compositionally biased region" description="Low complexity" evidence="1">
    <location>
        <begin position="133"/>
        <end position="151"/>
    </location>
</feature>
<feature type="region of interest" description="Disordered" evidence="1">
    <location>
        <begin position="302"/>
        <end position="379"/>
    </location>
</feature>
<feature type="compositionally biased region" description="Basic and acidic residues" evidence="1">
    <location>
        <begin position="271"/>
        <end position="280"/>
    </location>
</feature>
<evidence type="ECO:0000313" key="3">
    <source>
        <dbReference type="EMBL" id="KAF5317463.1"/>
    </source>
</evidence>
<keyword evidence="2" id="KW-0812">Transmembrane</keyword>
<proteinExistence type="predicted"/>
<feature type="compositionally biased region" description="Basic and acidic residues" evidence="1">
    <location>
        <begin position="231"/>
        <end position="240"/>
    </location>
</feature>
<feature type="compositionally biased region" description="Polar residues" evidence="1">
    <location>
        <begin position="690"/>
        <end position="699"/>
    </location>
</feature>